<dbReference type="RefSeq" id="XP_022629993.1">
    <property type="nucleotide sequence ID" value="XM_022770676.1"/>
</dbReference>
<evidence type="ECO:0000259" key="6">
    <source>
        <dbReference type="Pfam" id="PF09468"/>
    </source>
</evidence>
<keyword evidence="9" id="KW-1185">Reference proteome</keyword>
<dbReference type="HOGENOM" id="CLU_802143_0_0_1"/>
<dbReference type="Proteomes" id="UP000054304">
    <property type="component" value="Unassembled WGS sequence"/>
</dbReference>
<feature type="domain" description="Rnh202 triple barrel" evidence="7">
    <location>
        <begin position="18"/>
        <end position="112"/>
    </location>
</feature>
<reference evidence="8 9" key="1">
    <citation type="submission" date="2014-12" db="EMBL/GenBank/DDBJ databases">
        <authorList>
            <person name="Neuveglise Cecile"/>
        </authorList>
    </citation>
    <scope>NUCLEOTIDE SEQUENCE [LARGE SCALE GENOMIC DNA]</scope>
    <source>
        <strain evidence="8 9">CBS 12615</strain>
    </source>
</reference>
<evidence type="ECO:0000256" key="5">
    <source>
        <dbReference type="ARBA" id="ARBA00033464"/>
    </source>
</evidence>
<evidence type="ECO:0000256" key="1">
    <source>
        <dbReference type="ARBA" id="ARBA00004123"/>
    </source>
</evidence>
<feature type="domain" description="Ribonuclease H2 subunit B wHTH" evidence="6">
    <location>
        <begin position="130"/>
        <end position="256"/>
    </location>
</feature>
<dbReference type="InterPro" id="IPR040456">
    <property type="entry name" value="RNase_H2_suB"/>
</dbReference>
<protein>
    <recommendedName>
        <fullName evidence="2">Ribonuclease H2 subunit B</fullName>
    </recommendedName>
    <alternativeName>
        <fullName evidence="5">Ribonuclease HI subunit B</fullName>
    </alternativeName>
</protein>
<comment type="subcellular location">
    <subcellularLocation>
        <location evidence="1">Nucleus</location>
    </subcellularLocation>
</comment>
<dbReference type="GO" id="GO:0004523">
    <property type="term" value="F:RNA-DNA hybrid ribonuclease activity"/>
    <property type="evidence" value="ECO:0007669"/>
    <property type="project" value="EnsemblFungi"/>
</dbReference>
<dbReference type="Pfam" id="PF17745">
    <property type="entry name" value="Ydr279_N"/>
    <property type="match status" value="1"/>
</dbReference>
<evidence type="ECO:0000256" key="3">
    <source>
        <dbReference type="ARBA" id="ARBA00023242"/>
    </source>
</evidence>
<dbReference type="CDD" id="cd09270">
    <property type="entry name" value="RNase_H2-B"/>
    <property type="match status" value="1"/>
</dbReference>
<dbReference type="GO" id="GO:0005654">
    <property type="term" value="C:nucleoplasm"/>
    <property type="evidence" value="ECO:0007669"/>
    <property type="project" value="TreeGrafter"/>
</dbReference>
<dbReference type="GO" id="GO:0032299">
    <property type="term" value="C:ribonuclease H2 complex"/>
    <property type="evidence" value="ECO:0007669"/>
    <property type="project" value="EnsemblFungi"/>
</dbReference>
<dbReference type="GeneID" id="34687301"/>
<evidence type="ECO:0000259" key="7">
    <source>
        <dbReference type="Pfam" id="PF17745"/>
    </source>
</evidence>
<dbReference type="AlphaFoldDB" id="A0A0C7MV49"/>
<dbReference type="Gene3D" id="1.10.20.120">
    <property type="match status" value="1"/>
</dbReference>
<dbReference type="PANTHER" id="PTHR13383:SF11">
    <property type="entry name" value="RIBONUCLEASE H2 SUBUNIT B"/>
    <property type="match status" value="1"/>
</dbReference>
<name>A0A0C7MV49_9SACH</name>
<organism evidence="8 9">
    <name type="scientific">Lachancea lanzarotensis</name>
    <dbReference type="NCBI Taxonomy" id="1245769"/>
    <lineage>
        <taxon>Eukaryota</taxon>
        <taxon>Fungi</taxon>
        <taxon>Dikarya</taxon>
        <taxon>Ascomycota</taxon>
        <taxon>Saccharomycotina</taxon>
        <taxon>Saccharomycetes</taxon>
        <taxon>Saccharomycetales</taxon>
        <taxon>Saccharomycetaceae</taxon>
        <taxon>Lachancea</taxon>
    </lineage>
</organism>
<accession>A0A0C7MV49</accession>
<dbReference type="InterPro" id="IPR019024">
    <property type="entry name" value="RNase_H2_suB_wHTH"/>
</dbReference>
<dbReference type="InterPro" id="IPR041195">
    <property type="entry name" value="Rnh202_N"/>
</dbReference>
<evidence type="ECO:0000313" key="8">
    <source>
        <dbReference type="EMBL" id="CEP63781.1"/>
    </source>
</evidence>
<proteinExistence type="predicted"/>
<dbReference type="Pfam" id="PF09468">
    <property type="entry name" value="RNase_H2-Ydr279"/>
    <property type="match status" value="1"/>
</dbReference>
<dbReference type="OrthoDB" id="29098at2759"/>
<keyword evidence="3" id="KW-0539">Nucleus</keyword>
<dbReference type="STRING" id="1245769.A0A0C7MV49"/>
<sequence length="338" mass="38204">MTADKPVPHRIVVLTNGCSMGKLELFELPNPSNIASKRPIKVFISNGKVFQLKKKEFSRGCEFNRARDSANESYHYNSCAEPIKSGILVNNAQRQDGWLLSDGSFEFSTAYDLGFSLCGAFYRDTISKDENQYQQSEVAGTTAASIENRFLMTRDFLGSLVDQHSPNWTYVPIECLESSLKRLCEYVEEAGDVYYKMSSAKITQWLAAKVKKIIESFPKSVPLPRNIPCEIETHCKAVFACNLLISLVPHRAYHDLIRYEDQDLNLAEAFRQYKIFQDNEVRLRKEQELLIESAIKVGLTKGSTKNPVAKKVTKVVKTNKIKTGKGAIDGFFKRKGTT</sequence>
<comment type="function">
    <text evidence="4">Non catalytic subunit of RNase H2, an endonuclease that specifically degrades the RNA of RNA:DNA hybrids. Participates in DNA replication, possibly by mediating the removal of lagging-strand Okazaki fragment RNA primers during DNA replication. Mediates the excision of single ribonucleotides from DNA:RNA duplexes.</text>
</comment>
<dbReference type="GO" id="GO:0006401">
    <property type="term" value="P:RNA catabolic process"/>
    <property type="evidence" value="ECO:0007669"/>
    <property type="project" value="EnsemblFungi"/>
</dbReference>
<dbReference type="PANTHER" id="PTHR13383">
    <property type="entry name" value="RIBONUCLEASE H2 SUBUNIT B"/>
    <property type="match status" value="1"/>
</dbReference>
<dbReference type="EMBL" id="LN736368">
    <property type="protein sequence ID" value="CEP63781.1"/>
    <property type="molecule type" value="Genomic_DNA"/>
</dbReference>
<evidence type="ECO:0000256" key="4">
    <source>
        <dbReference type="ARBA" id="ARBA00024778"/>
    </source>
</evidence>
<evidence type="ECO:0000313" key="9">
    <source>
        <dbReference type="Proteomes" id="UP000054304"/>
    </source>
</evidence>
<gene>
    <name evidence="8" type="ORF">LALA0_S09e02366g</name>
</gene>
<evidence type="ECO:0000256" key="2">
    <source>
        <dbReference type="ARBA" id="ARBA00019062"/>
    </source>
</evidence>